<evidence type="ECO:0000313" key="6">
    <source>
        <dbReference type="EMBL" id="MEJ8574195.1"/>
    </source>
</evidence>
<dbReference type="GO" id="GO:0004419">
    <property type="term" value="F:hydroxymethylglutaryl-CoA lyase activity"/>
    <property type="evidence" value="ECO:0007669"/>
    <property type="project" value="TreeGrafter"/>
</dbReference>
<dbReference type="GO" id="GO:0046951">
    <property type="term" value="P:ketone body biosynthetic process"/>
    <property type="evidence" value="ECO:0007669"/>
    <property type="project" value="TreeGrafter"/>
</dbReference>
<dbReference type="EMBL" id="JAZHOF010000010">
    <property type="protein sequence ID" value="MEJ8574195.1"/>
    <property type="molecule type" value="Genomic_DNA"/>
</dbReference>
<keyword evidence="2" id="KW-0479">Metal-binding</keyword>
<evidence type="ECO:0000256" key="3">
    <source>
        <dbReference type="ARBA" id="ARBA00023239"/>
    </source>
</evidence>
<dbReference type="AlphaFoldDB" id="A0AAW9RQM2"/>
<dbReference type="Gene3D" id="3.20.20.70">
    <property type="entry name" value="Aldolase class I"/>
    <property type="match status" value="1"/>
</dbReference>
<dbReference type="CDD" id="cd07938">
    <property type="entry name" value="DRE_TIM_HMGL"/>
    <property type="match status" value="1"/>
</dbReference>
<name>A0AAW9RQM2_9HYPH</name>
<dbReference type="PROSITE" id="PS50991">
    <property type="entry name" value="PYR_CT"/>
    <property type="match status" value="1"/>
</dbReference>
<evidence type="ECO:0000259" key="5">
    <source>
        <dbReference type="PROSITE" id="PS50991"/>
    </source>
</evidence>
<dbReference type="Proteomes" id="UP001378188">
    <property type="component" value="Unassembled WGS sequence"/>
</dbReference>
<dbReference type="PANTHER" id="PTHR42738:SF7">
    <property type="entry name" value="HYDROXYMETHYLGLUTARYL-COA LYASE"/>
    <property type="match status" value="1"/>
</dbReference>
<dbReference type="InterPro" id="IPR000891">
    <property type="entry name" value="PYR_CT"/>
</dbReference>
<comment type="caution">
    <text evidence="6">The sequence shown here is derived from an EMBL/GenBank/DDBJ whole genome shotgun (WGS) entry which is preliminary data.</text>
</comment>
<dbReference type="FunFam" id="3.20.20.70:FF:000071">
    <property type="entry name" value="Hydroxymethylglutaryl-CoA lyase"/>
    <property type="match status" value="1"/>
</dbReference>
<evidence type="ECO:0000313" key="7">
    <source>
        <dbReference type="Proteomes" id="UP001378188"/>
    </source>
</evidence>
<evidence type="ECO:0000256" key="1">
    <source>
        <dbReference type="ARBA" id="ARBA00009405"/>
    </source>
</evidence>
<reference evidence="6 7" key="1">
    <citation type="submission" date="2024-02" db="EMBL/GenBank/DDBJ databases">
        <title>Genome analysis and characterization of Microbaculum marinisediminis sp. nov., isolated from marine sediment.</title>
        <authorList>
            <person name="Du Z.-J."/>
            <person name="Ye Y.-Q."/>
            <person name="Zhang Z.-R."/>
            <person name="Yuan S.-M."/>
            <person name="Zhang X.-Y."/>
        </authorList>
    </citation>
    <scope>NUCLEOTIDE SEQUENCE [LARGE SCALE GENOMIC DNA]</scope>
    <source>
        <strain evidence="6 7">SDUM1044001</strain>
    </source>
</reference>
<dbReference type="RefSeq" id="WP_340331895.1">
    <property type="nucleotide sequence ID" value="NZ_JAZHOF010000010.1"/>
</dbReference>
<organism evidence="6 7">
    <name type="scientific">Microbaculum marinum</name>
    <dbReference type="NCBI Taxonomy" id="1764581"/>
    <lineage>
        <taxon>Bacteria</taxon>
        <taxon>Pseudomonadati</taxon>
        <taxon>Pseudomonadota</taxon>
        <taxon>Alphaproteobacteria</taxon>
        <taxon>Hyphomicrobiales</taxon>
        <taxon>Tepidamorphaceae</taxon>
        <taxon>Microbaculum</taxon>
    </lineage>
</organism>
<dbReference type="InterPro" id="IPR043594">
    <property type="entry name" value="HMGL"/>
</dbReference>
<keyword evidence="3 6" id="KW-0456">Lyase</keyword>
<gene>
    <name evidence="6" type="ORF">V3328_22115</name>
</gene>
<dbReference type="SUPFAM" id="SSF51569">
    <property type="entry name" value="Aldolase"/>
    <property type="match status" value="1"/>
</dbReference>
<dbReference type="PANTHER" id="PTHR42738">
    <property type="entry name" value="HYDROXYMETHYLGLUTARYL-COA LYASE"/>
    <property type="match status" value="1"/>
</dbReference>
<dbReference type="Pfam" id="PF00682">
    <property type="entry name" value="HMGL-like"/>
    <property type="match status" value="1"/>
</dbReference>
<keyword evidence="7" id="KW-1185">Reference proteome</keyword>
<dbReference type="InterPro" id="IPR013785">
    <property type="entry name" value="Aldolase_TIM"/>
</dbReference>
<dbReference type="GO" id="GO:0006552">
    <property type="term" value="P:L-leucine catabolic process"/>
    <property type="evidence" value="ECO:0007669"/>
    <property type="project" value="TreeGrafter"/>
</dbReference>
<evidence type="ECO:0000256" key="4">
    <source>
        <dbReference type="SAM" id="MobiDB-lite"/>
    </source>
</evidence>
<accession>A0AAW9RQM2</accession>
<comment type="similarity">
    <text evidence="1">Belongs to the HMG-CoA lyase family.</text>
</comment>
<dbReference type="GO" id="GO:0046872">
    <property type="term" value="F:metal ion binding"/>
    <property type="evidence" value="ECO:0007669"/>
    <property type="project" value="UniProtKB-KW"/>
</dbReference>
<dbReference type="NCBIfam" id="NF004283">
    <property type="entry name" value="PRK05692.1"/>
    <property type="match status" value="1"/>
</dbReference>
<evidence type="ECO:0000256" key="2">
    <source>
        <dbReference type="ARBA" id="ARBA00022723"/>
    </source>
</evidence>
<feature type="domain" description="Pyruvate carboxyltransferase" evidence="5">
    <location>
        <begin position="5"/>
        <end position="272"/>
    </location>
</feature>
<feature type="region of interest" description="Disordered" evidence="4">
    <location>
        <begin position="302"/>
        <end position="328"/>
    </location>
</feature>
<sequence length="328" mass="33875">MNLEVKIVEVGPRDGLQNETRSLSLADKERLVAGLVDAGLTEIEAGSFVSPKAVPQMADSGPLLERLPRPAGVRYRALVPNRRGMEAALAAKVDEVAIFASASETFSQRNINCSIAESFARFAPIMEMAGAEGLPVRGYLSCAFGCPYEGAVDIRAVASVTAMLLEAGCYEVAVSDTIGIGTPGDVRRMLADLLTDVPAAKIALHLHDTRGQALANVLAGLDAGVTVFDSSVGGLGGCPYAPGATGNLATEELVFMLEGLGVRTGIDIHKLAVAGEGISRALGRRTSSKVAAAMRAAGEIGRRADTVSSRTAGPADPVGMPAMSDLPS</sequence>
<proteinExistence type="inferred from homology"/>
<protein>
    <submittedName>
        <fullName evidence="6">Hydroxymethylglutaryl-CoA lyase</fullName>
    </submittedName>
</protein>